<organism evidence="5 6">
    <name type="scientific">Candidatus Brocadia fulgida</name>
    <dbReference type="NCBI Taxonomy" id="380242"/>
    <lineage>
        <taxon>Bacteria</taxon>
        <taxon>Pseudomonadati</taxon>
        <taxon>Planctomycetota</taxon>
        <taxon>Candidatus Brocadiia</taxon>
        <taxon>Candidatus Brocadiales</taxon>
        <taxon>Candidatus Brocadiaceae</taxon>
        <taxon>Candidatus Brocadia</taxon>
    </lineage>
</organism>
<evidence type="ECO:0000256" key="3">
    <source>
        <dbReference type="ARBA" id="ARBA00022840"/>
    </source>
</evidence>
<dbReference type="PANTHER" id="PTHR42781:SF4">
    <property type="entry name" value="SPERMIDINE_PUTRESCINE IMPORT ATP-BINDING PROTEIN POTA"/>
    <property type="match status" value="1"/>
</dbReference>
<dbReference type="PROSITE" id="PS00211">
    <property type="entry name" value="ABC_TRANSPORTER_1"/>
    <property type="match status" value="1"/>
</dbReference>
<evidence type="ECO:0000256" key="1">
    <source>
        <dbReference type="ARBA" id="ARBA00022448"/>
    </source>
</evidence>
<evidence type="ECO:0000259" key="4">
    <source>
        <dbReference type="PROSITE" id="PS50893"/>
    </source>
</evidence>
<dbReference type="InterPro" id="IPR027417">
    <property type="entry name" value="P-loop_NTPase"/>
</dbReference>
<reference evidence="5 6" key="1">
    <citation type="journal article" date="2013" name="BMC Microbiol.">
        <title>Identification of the type II cytochrome c maturation pathway in anammox bacteria by comparative genomics.</title>
        <authorList>
            <person name="Ferousi C."/>
            <person name="Speth D.R."/>
            <person name="Reimann J."/>
            <person name="Op den Camp H.J."/>
            <person name="Allen J.W."/>
            <person name="Keltjens J.T."/>
            <person name="Jetten M.S."/>
        </authorList>
    </citation>
    <scope>NUCLEOTIDE SEQUENCE [LARGE SCALE GENOMIC DNA]</scope>
    <source>
        <strain evidence="5">RU1</strain>
    </source>
</reference>
<evidence type="ECO:0000313" key="5">
    <source>
        <dbReference type="EMBL" id="KKO20798.1"/>
    </source>
</evidence>
<comment type="caution">
    <text evidence="5">The sequence shown here is derived from an EMBL/GenBank/DDBJ whole genome shotgun (WGS) entry which is preliminary data.</text>
</comment>
<dbReference type="InterPro" id="IPR008995">
    <property type="entry name" value="Mo/tungstate-bd_C_term_dom"/>
</dbReference>
<dbReference type="SMART" id="SM00382">
    <property type="entry name" value="AAA"/>
    <property type="match status" value="1"/>
</dbReference>
<feature type="domain" description="ABC transporter" evidence="4">
    <location>
        <begin position="1"/>
        <end position="230"/>
    </location>
</feature>
<accession>A0A0M2UXI8</accession>
<keyword evidence="3 5" id="KW-0067">ATP-binding</keyword>
<dbReference type="GO" id="GO:0005524">
    <property type="term" value="F:ATP binding"/>
    <property type="evidence" value="ECO:0007669"/>
    <property type="project" value="UniProtKB-KW"/>
</dbReference>
<dbReference type="Gene3D" id="3.40.50.300">
    <property type="entry name" value="P-loop containing nucleotide triphosphate hydrolases"/>
    <property type="match status" value="1"/>
</dbReference>
<proteinExistence type="predicted"/>
<name>A0A0M2UXI8_9BACT</name>
<dbReference type="AlphaFoldDB" id="A0A0M2UXI8"/>
<dbReference type="PANTHER" id="PTHR42781">
    <property type="entry name" value="SPERMIDINE/PUTRESCINE IMPORT ATP-BINDING PROTEIN POTA"/>
    <property type="match status" value="1"/>
</dbReference>
<dbReference type="Gene3D" id="2.40.50.100">
    <property type="match status" value="1"/>
</dbReference>
<protein>
    <submittedName>
        <fullName evidence="5">Molybdenum ABC transporter ATP-binding component</fullName>
    </submittedName>
</protein>
<dbReference type="PROSITE" id="PS50893">
    <property type="entry name" value="ABC_TRANSPORTER_2"/>
    <property type="match status" value="1"/>
</dbReference>
<dbReference type="PATRIC" id="fig|380242.3.peg.596"/>
<evidence type="ECO:0000256" key="2">
    <source>
        <dbReference type="ARBA" id="ARBA00022741"/>
    </source>
</evidence>
<dbReference type="EMBL" id="LAQJ01000063">
    <property type="protein sequence ID" value="KKO20798.1"/>
    <property type="molecule type" value="Genomic_DNA"/>
</dbReference>
<sequence>MIKVRIKKRWGGFGLDVNFEIPHEKVTALFGPSGSGKSSILRLISGLERADGGMIHKGEEVWYDESKAINILPQQRSVGFVFQDYALFPHVTVERNVAYGIKEKKRLKEAKDLLSLVGLSGYEHFYPAQLSGGQKQRVALVRALARRPDILLLDEPLSALDWETRRQLQEDLKRIIKQLCITTLYVTHDVTEVYKLADYVIVLEAGKVVKQGIPEEIFMGRRLSTRIQIAGKVVDIESDAIMAAVTVLHEGQYFKTLIDTEEVRRLNLRIGDDVVIGAKSSDVILCKVFTET</sequence>
<dbReference type="InterPro" id="IPR050093">
    <property type="entry name" value="ABC_SmlMolc_Importer"/>
</dbReference>
<dbReference type="SUPFAM" id="SSF50331">
    <property type="entry name" value="MOP-like"/>
    <property type="match status" value="1"/>
</dbReference>
<dbReference type="InterPro" id="IPR017871">
    <property type="entry name" value="ABC_transporter-like_CS"/>
</dbReference>
<dbReference type="GO" id="GO:0016887">
    <property type="term" value="F:ATP hydrolysis activity"/>
    <property type="evidence" value="ECO:0007669"/>
    <property type="project" value="InterPro"/>
</dbReference>
<evidence type="ECO:0000313" key="6">
    <source>
        <dbReference type="Proteomes" id="UP000034954"/>
    </source>
</evidence>
<dbReference type="Pfam" id="PF00005">
    <property type="entry name" value="ABC_tran"/>
    <property type="match status" value="1"/>
</dbReference>
<dbReference type="SUPFAM" id="SSF52540">
    <property type="entry name" value="P-loop containing nucleoside triphosphate hydrolases"/>
    <property type="match status" value="1"/>
</dbReference>
<keyword evidence="6" id="KW-1185">Reference proteome</keyword>
<keyword evidence="2" id="KW-0547">Nucleotide-binding</keyword>
<dbReference type="Proteomes" id="UP000034954">
    <property type="component" value="Unassembled WGS sequence"/>
</dbReference>
<dbReference type="InterPro" id="IPR003439">
    <property type="entry name" value="ABC_transporter-like_ATP-bd"/>
</dbReference>
<keyword evidence="1" id="KW-0813">Transport</keyword>
<gene>
    <name evidence="5" type="ORF">BROFUL_00477</name>
</gene>
<dbReference type="InterPro" id="IPR003593">
    <property type="entry name" value="AAA+_ATPase"/>
</dbReference>